<dbReference type="AlphaFoldDB" id="A0ABD5V2F6"/>
<evidence type="ECO:0000313" key="2">
    <source>
        <dbReference type="EMBL" id="MFC6905712.1"/>
    </source>
</evidence>
<evidence type="ECO:0008006" key="4">
    <source>
        <dbReference type="Google" id="ProtNLM"/>
    </source>
</evidence>
<protein>
    <recommendedName>
        <fullName evidence="4">Major facilitator superfamily (MFS) profile domain-containing protein</fullName>
    </recommendedName>
</protein>
<name>A0ABD5V2F6_9EURY</name>
<keyword evidence="1" id="KW-1133">Transmembrane helix</keyword>
<dbReference type="EMBL" id="JBHSXQ010000003">
    <property type="protein sequence ID" value="MFC6905712.1"/>
    <property type="molecule type" value="Genomic_DNA"/>
</dbReference>
<proteinExistence type="predicted"/>
<accession>A0ABD5V2F6</accession>
<evidence type="ECO:0000256" key="1">
    <source>
        <dbReference type="SAM" id="Phobius"/>
    </source>
</evidence>
<dbReference type="RefSeq" id="WP_340604238.1">
    <property type="nucleotide sequence ID" value="NZ_JBBMXV010000003.1"/>
</dbReference>
<reference evidence="2 3" key="1">
    <citation type="journal article" date="2019" name="Int. J. Syst. Evol. Microbiol.">
        <title>The Global Catalogue of Microorganisms (GCM) 10K type strain sequencing project: providing services to taxonomists for standard genome sequencing and annotation.</title>
        <authorList>
            <consortium name="The Broad Institute Genomics Platform"/>
            <consortium name="The Broad Institute Genome Sequencing Center for Infectious Disease"/>
            <person name="Wu L."/>
            <person name="Ma J."/>
        </authorList>
    </citation>
    <scope>NUCLEOTIDE SEQUENCE [LARGE SCALE GENOMIC DNA]</scope>
    <source>
        <strain evidence="2 3">CGMCC 1.3240</strain>
    </source>
</reference>
<keyword evidence="3" id="KW-1185">Reference proteome</keyword>
<evidence type="ECO:0000313" key="3">
    <source>
        <dbReference type="Proteomes" id="UP001596312"/>
    </source>
</evidence>
<sequence length="56" mass="5515">MERFVGLIVAGGLALVGGLWAVAFAAAWTGVWLAGVVLAGLGIVGLSAGIASEVEF</sequence>
<comment type="caution">
    <text evidence="2">The sequence shown here is derived from an EMBL/GenBank/DDBJ whole genome shotgun (WGS) entry which is preliminary data.</text>
</comment>
<gene>
    <name evidence="2" type="ORF">ACFQGH_10955</name>
</gene>
<keyword evidence="1" id="KW-0812">Transmembrane</keyword>
<feature type="transmembrane region" description="Helical" evidence="1">
    <location>
        <begin position="31"/>
        <end position="51"/>
    </location>
</feature>
<keyword evidence="1" id="KW-0472">Membrane</keyword>
<organism evidence="2 3">
    <name type="scientific">Halalkalicoccus tibetensis</name>
    <dbReference type="NCBI Taxonomy" id="175632"/>
    <lineage>
        <taxon>Archaea</taxon>
        <taxon>Methanobacteriati</taxon>
        <taxon>Methanobacteriota</taxon>
        <taxon>Stenosarchaea group</taxon>
        <taxon>Halobacteria</taxon>
        <taxon>Halobacteriales</taxon>
        <taxon>Halococcaceae</taxon>
        <taxon>Halalkalicoccus</taxon>
    </lineage>
</organism>
<dbReference type="Proteomes" id="UP001596312">
    <property type="component" value="Unassembled WGS sequence"/>
</dbReference>